<dbReference type="Gene3D" id="3.30.70.20">
    <property type="match status" value="1"/>
</dbReference>
<feature type="domain" description="4Fe-4S ferredoxin-type" evidence="3">
    <location>
        <begin position="2"/>
        <end position="31"/>
    </location>
</feature>
<evidence type="ECO:0000313" key="4">
    <source>
        <dbReference type="EMBL" id="GAH36248.1"/>
    </source>
</evidence>
<evidence type="ECO:0000256" key="1">
    <source>
        <dbReference type="ARBA" id="ARBA00007118"/>
    </source>
</evidence>
<sequence>MPIIGIDYDKCSSCGTCITTCPRVLFKDEEGDKISYGDPKSVCIRCGHCIARCPEDAVLFEEMGESVAFEGINNPEEIIAFEEMYKFLQAHRSIRRYKKQKVPNEVLQKIFNAMQCAPTGRNMRSESFAVISDKEQLKELSNAIKEALTNDKAWGWLYGERFENLAKEFEIPVYFDAPHLIIVYSQLST</sequence>
<reference evidence="4" key="1">
    <citation type="journal article" date="2014" name="Front. Microbiol.">
        <title>High frequency of phylogenetically diverse reductive dehalogenase-homologous genes in deep subseafloor sedimentary metagenomes.</title>
        <authorList>
            <person name="Kawai M."/>
            <person name="Futagami T."/>
            <person name="Toyoda A."/>
            <person name="Takaki Y."/>
            <person name="Nishi S."/>
            <person name="Hori S."/>
            <person name="Arai W."/>
            <person name="Tsubouchi T."/>
            <person name="Morono Y."/>
            <person name="Uchiyama I."/>
            <person name="Ito T."/>
            <person name="Fujiyama A."/>
            <person name="Inagaki F."/>
            <person name="Takami H."/>
        </authorList>
    </citation>
    <scope>NUCLEOTIDE SEQUENCE</scope>
    <source>
        <strain evidence="4">Expedition CK06-06</strain>
    </source>
</reference>
<gene>
    <name evidence="4" type="ORF">S03H2_10571</name>
</gene>
<evidence type="ECO:0000256" key="2">
    <source>
        <dbReference type="ARBA" id="ARBA00023002"/>
    </source>
</evidence>
<feature type="non-terminal residue" evidence="4">
    <location>
        <position position="189"/>
    </location>
</feature>
<protein>
    <recommendedName>
        <fullName evidence="3">4Fe-4S ferredoxin-type domain-containing protein</fullName>
    </recommendedName>
</protein>
<dbReference type="PANTHER" id="PTHR43673:SF10">
    <property type="entry name" value="NADH DEHYDROGENASE_NAD(P)H NITROREDUCTASE XCC3605-RELATED"/>
    <property type="match status" value="1"/>
</dbReference>
<evidence type="ECO:0000259" key="3">
    <source>
        <dbReference type="PROSITE" id="PS51379"/>
    </source>
</evidence>
<keyword evidence="2" id="KW-0560">Oxidoreductase</keyword>
<dbReference type="EMBL" id="BARU01005429">
    <property type="protein sequence ID" value="GAH36248.1"/>
    <property type="molecule type" value="Genomic_DNA"/>
</dbReference>
<accession>X1GTB1</accession>
<dbReference type="GO" id="GO:0016491">
    <property type="term" value="F:oxidoreductase activity"/>
    <property type="evidence" value="ECO:0007669"/>
    <property type="project" value="UniProtKB-KW"/>
</dbReference>
<proteinExistence type="inferred from homology"/>
<name>X1GTB1_9ZZZZ</name>
<dbReference type="InterPro" id="IPR000415">
    <property type="entry name" value="Nitroreductase-like"/>
</dbReference>
<dbReference type="InterPro" id="IPR029479">
    <property type="entry name" value="Nitroreductase"/>
</dbReference>
<dbReference type="SUPFAM" id="SSF54862">
    <property type="entry name" value="4Fe-4S ferredoxins"/>
    <property type="match status" value="1"/>
</dbReference>
<feature type="domain" description="4Fe-4S ferredoxin-type" evidence="3">
    <location>
        <begin position="32"/>
        <end position="63"/>
    </location>
</feature>
<dbReference type="Pfam" id="PF00881">
    <property type="entry name" value="Nitroreductase"/>
    <property type="match status" value="1"/>
</dbReference>
<comment type="caution">
    <text evidence="4">The sequence shown here is derived from an EMBL/GenBank/DDBJ whole genome shotgun (WGS) entry which is preliminary data.</text>
</comment>
<dbReference type="Gene3D" id="3.40.109.10">
    <property type="entry name" value="NADH Oxidase"/>
    <property type="match status" value="1"/>
</dbReference>
<dbReference type="InterPro" id="IPR017896">
    <property type="entry name" value="4Fe4S_Fe-S-bd"/>
</dbReference>
<dbReference type="PROSITE" id="PS00198">
    <property type="entry name" value="4FE4S_FER_1"/>
    <property type="match status" value="2"/>
</dbReference>
<organism evidence="4">
    <name type="scientific">marine sediment metagenome</name>
    <dbReference type="NCBI Taxonomy" id="412755"/>
    <lineage>
        <taxon>unclassified sequences</taxon>
        <taxon>metagenomes</taxon>
        <taxon>ecological metagenomes</taxon>
    </lineage>
</organism>
<dbReference type="PROSITE" id="PS51379">
    <property type="entry name" value="4FE4S_FER_2"/>
    <property type="match status" value="2"/>
</dbReference>
<dbReference type="PANTHER" id="PTHR43673">
    <property type="entry name" value="NAD(P)H NITROREDUCTASE YDGI-RELATED"/>
    <property type="match status" value="1"/>
</dbReference>
<dbReference type="InterPro" id="IPR017900">
    <property type="entry name" value="4Fe4S_Fe_S_CS"/>
</dbReference>
<dbReference type="Pfam" id="PF13187">
    <property type="entry name" value="Fer4_9"/>
    <property type="match status" value="1"/>
</dbReference>
<comment type="similarity">
    <text evidence="1">Belongs to the nitroreductase family.</text>
</comment>
<dbReference type="SUPFAM" id="SSF55469">
    <property type="entry name" value="FMN-dependent nitroreductase-like"/>
    <property type="match status" value="1"/>
</dbReference>
<dbReference type="AlphaFoldDB" id="X1GTB1"/>